<name>A0A1B6GGX6_9HEMI</name>
<organism evidence="1">
    <name type="scientific">Cuerna arida</name>
    <dbReference type="NCBI Taxonomy" id="1464854"/>
    <lineage>
        <taxon>Eukaryota</taxon>
        <taxon>Metazoa</taxon>
        <taxon>Ecdysozoa</taxon>
        <taxon>Arthropoda</taxon>
        <taxon>Hexapoda</taxon>
        <taxon>Insecta</taxon>
        <taxon>Pterygota</taxon>
        <taxon>Neoptera</taxon>
        <taxon>Paraneoptera</taxon>
        <taxon>Hemiptera</taxon>
        <taxon>Auchenorrhyncha</taxon>
        <taxon>Membracoidea</taxon>
        <taxon>Cicadellidae</taxon>
        <taxon>Cicadellinae</taxon>
        <taxon>Proconiini</taxon>
        <taxon>Cuerna</taxon>
    </lineage>
</organism>
<accession>A0A1B6GGX6</accession>
<dbReference type="EMBL" id="GECZ01008075">
    <property type="protein sequence ID" value="JAS61694.1"/>
    <property type="molecule type" value="Transcribed_RNA"/>
</dbReference>
<dbReference type="SUPFAM" id="SSF56219">
    <property type="entry name" value="DNase I-like"/>
    <property type="match status" value="1"/>
</dbReference>
<dbReference type="GO" id="GO:0003824">
    <property type="term" value="F:catalytic activity"/>
    <property type="evidence" value="ECO:0007669"/>
    <property type="project" value="InterPro"/>
</dbReference>
<sequence length="297" mass="34701">MLGVYQYYTHKFPPLTSSAQLKEEICEYSIGKHLTLATSYCRTTRLHGGVAIFTKYDSSKFKEIQVINSLSIDMDCEVAGVELIHHNLILVTIYRSPKGDMKAFFEILEKLLSYIYRLNKQSIICGDFNVNFLSCDKNQEYLINLFCPFGMKKTILEPTRGSKCLDNVFTSLNTEYTAIVVNNHVSDHFGQIFTFTVDDRQSYLTENKFKNLTKINEDTIRVFKYYLSKEMWNEVFLQNGVDGSFNSFLNTLKYYFDLSFSFNSDRKHSKSLRNKRPKVEWYNPDLKSMKDRLDLLV</sequence>
<dbReference type="PANTHER" id="PTHR33776">
    <property type="entry name" value="ENDO/EXONUCLEASE/PHOSPHATASE DOMAIN-CONTAINING PROTEIN"/>
    <property type="match status" value="1"/>
</dbReference>
<dbReference type="AlphaFoldDB" id="A0A1B6GGX6"/>
<evidence type="ECO:0000313" key="1">
    <source>
        <dbReference type="EMBL" id="JAS61694.1"/>
    </source>
</evidence>
<dbReference type="PANTHER" id="PTHR33776:SF4">
    <property type="entry name" value="ENDONUCLEASE_EXONUCLEASE_PHOSPHATASE DOMAIN-CONTAINING PROTEIN"/>
    <property type="match status" value="1"/>
</dbReference>
<evidence type="ECO:0008006" key="2">
    <source>
        <dbReference type="Google" id="ProtNLM"/>
    </source>
</evidence>
<proteinExistence type="predicted"/>
<dbReference type="Gene3D" id="3.60.10.10">
    <property type="entry name" value="Endonuclease/exonuclease/phosphatase"/>
    <property type="match status" value="1"/>
</dbReference>
<gene>
    <name evidence="1" type="ORF">g.15323</name>
</gene>
<dbReference type="InterPro" id="IPR036691">
    <property type="entry name" value="Endo/exonu/phosph_ase_sf"/>
</dbReference>
<reference evidence="1" key="1">
    <citation type="submission" date="2015-11" db="EMBL/GenBank/DDBJ databases">
        <title>De novo transcriptome assembly of four potential Pierce s Disease insect vectors from Arizona vineyards.</title>
        <authorList>
            <person name="Tassone E.E."/>
        </authorList>
    </citation>
    <scope>NUCLEOTIDE SEQUENCE</scope>
</reference>
<protein>
    <recommendedName>
        <fullName evidence="2">Endonuclease/exonuclease/phosphatase domain-containing protein</fullName>
    </recommendedName>
</protein>